<evidence type="ECO:0000313" key="3">
    <source>
        <dbReference type="Proteomes" id="UP001292094"/>
    </source>
</evidence>
<comment type="caution">
    <text evidence="2">The sequence shown here is derived from an EMBL/GenBank/DDBJ whole genome shotgun (WGS) entry which is preliminary data.</text>
</comment>
<dbReference type="EMBL" id="JAWZYT010001479">
    <property type="protein sequence ID" value="KAK4311807.1"/>
    <property type="molecule type" value="Genomic_DNA"/>
</dbReference>
<sequence length="105" mass="11870">MKVSLEQPPLLLSRTPTSLSSPQLWSWPQLQTVTNEVAIPASLVLLAASFCHGCVLALEGGERDIVIVFHEEGRRETQDMWEEAVEIDITERRKVRDAKEVKDDQ</sequence>
<gene>
    <name evidence="2" type="ORF">Pmani_016721</name>
</gene>
<accession>A0AAE1U6F1</accession>
<protein>
    <submittedName>
        <fullName evidence="2">Uncharacterized protein</fullName>
    </submittedName>
</protein>
<proteinExistence type="predicted"/>
<feature type="compositionally biased region" description="Low complexity" evidence="1">
    <location>
        <begin position="8"/>
        <end position="21"/>
    </location>
</feature>
<organism evidence="2 3">
    <name type="scientific">Petrolisthes manimaculis</name>
    <dbReference type="NCBI Taxonomy" id="1843537"/>
    <lineage>
        <taxon>Eukaryota</taxon>
        <taxon>Metazoa</taxon>
        <taxon>Ecdysozoa</taxon>
        <taxon>Arthropoda</taxon>
        <taxon>Crustacea</taxon>
        <taxon>Multicrustacea</taxon>
        <taxon>Malacostraca</taxon>
        <taxon>Eumalacostraca</taxon>
        <taxon>Eucarida</taxon>
        <taxon>Decapoda</taxon>
        <taxon>Pleocyemata</taxon>
        <taxon>Anomura</taxon>
        <taxon>Galatheoidea</taxon>
        <taxon>Porcellanidae</taxon>
        <taxon>Petrolisthes</taxon>
    </lineage>
</organism>
<dbReference type="Proteomes" id="UP001292094">
    <property type="component" value="Unassembled WGS sequence"/>
</dbReference>
<reference evidence="2" key="1">
    <citation type="submission" date="2023-11" db="EMBL/GenBank/DDBJ databases">
        <title>Genome assemblies of two species of porcelain crab, Petrolisthes cinctipes and Petrolisthes manimaculis (Anomura: Porcellanidae).</title>
        <authorList>
            <person name="Angst P."/>
        </authorList>
    </citation>
    <scope>NUCLEOTIDE SEQUENCE</scope>
    <source>
        <strain evidence="2">PB745_02</strain>
        <tissue evidence="2">Gill</tissue>
    </source>
</reference>
<keyword evidence="3" id="KW-1185">Reference proteome</keyword>
<evidence type="ECO:0000256" key="1">
    <source>
        <dbReference type="SAM" id="MobiDB-lite"/>
    </source>
</evidence>
<evidence type="ECO:0000313" key="2">
    <source>
        <dbReference type="EMBL" id="KAK4311807.1"/>
    </source>
</evidence>
<dbReference type="AlphaFoldDB" id="A0AAE1U6F1"/>
<name>A0AAE1U6F1_9EUCA</name>
<feature type="region of interest" description="Disordered" evidence="1">
    <location>
        <begin position="1"/>
        <end position="21"/>
    </location>
</feature>